<dbReference type="InterPro" id="IPR023772">
    <property type="entry name" value="DNA-bd_HTH_TetR-type_CS"/>
</dbReference>
<dbReference type="GO" id="GO:0003700">
    <property type="term" value="F:DNA-binding transcription factor activity"/>
    <property type="evidence" value="ECO:0007669"/>
    <property type="project" value="TreeGrafter"/>
</dbReference>
<dbReference type="PROSITE" id="PS50977">
    <property type="entry name" value="HTH_TETR_2"/>
    <property type="match status" value="1"/>
</dbReference>
<dbReference type="PROSITE" id="PS01081">
    <property type="entry name" value="HTH_TETR_1"/>
    <property type="match status" value="1"/>
</dbReference>
<dbReference type="InterPro" id="IPR009057">
    <property type="entry name" value="Homeodomain-like_sf"/>
</dbReference>
<comment type="caution">
    <text evidence="7">The sequence shown here is derived from an EMBL/GenBank/DDBJ whole genome shotgun (WGS) entry which is preliminary data.</text>
</comment>
<dbReference type="SUPFAM" id="SSF46689">
    <property type="entry name" value="Homeodomain-like"/>
    <property type="match status" value="1"/>
</dbReference>
<evidence type="ECO:0000313" key="8">
    <source>
        <dbReference type="Proteomes" id="UP000648908"/>
    </source>
</evidence>
<dbReference type="SUPFAM" id="SSF48498">
    <property type="entry name" value="Tetracyclin repressor-like, C-terminal domain"/>
    <property type="match status" value="1"/>
</dbReference>
<keyword evidence="1" id="KW-0678">Repressor</keyword>
<organism evidence="7 8">
    <name type="scientific">Szabonella alba</name>
    <dbReference type="NCBI Taxonomy" id="2804194"/>
    <lineage>
        <taxon>Bacteria</taxon>
        <taxon>Pseudomonadati</taxon>
        <taxon>Pseudomonadota</taxon>
        <taxon>Alphaproteobacteria</taxon>
        <taxon>Rhodobacterales</taxon>
        <taxon>Paracoccaceae</taxon>
        <taxon>Szabonella</taxon>
    </lineage>
</organism>
<protein>
    <submittedName>
        <fullName evidence="7">TetR family transcriptional regulator</fullName>
    </submittedName>
</protein>
<dbReference type="Proteomes" id="UP000648908">
    <property type="component" value="Unassembled WGS sequence"/>
</dbReference>
<keyword evidence="4" id="KW-0804">Transcription</keyword>
<evidence type="ECO:0000256" key="5">
    <source>
        <dbReference type="PROSITE-ProRule" id="PRU00335"/>
    </source>
</evidence>
<evidence type="ECO:0000313" key="7">
    <source>
        <dbReference type="EMBL" id="MBL4919126.1"/>
    </source>
</evidence>
<gene>
    <name evidence="7" type="ORF">JL811_18035</name>
</gene>
<evidence type="ECO:0000256" key="4">
    <source>
        <dbReference type="ARBA" id="ARBA00023163"/>
    </source>
</evidence>
<keyword evidence="3 5" id="KW-0238">DNA-binding</keyword>
<dbReference type="RefSeq" id="WP_202690106.1">
    <property type="nucleotide sequence ID" value="NZ_JAESVN010000013.1"/>
</dbReference>
<dbReference type="InterPro" id="IPR036271">
    <property type="entry name" value="Tet_transcr_reg_TetR-rel_C_sf"/>
</dbReference>
<evidence type="ECO:0000259" key="6">
    <source>
        <dbReference type="PROSITE" id="PS50977"/>
    </source>
</evidence>
<accession>A0A8K0Y1Q5</accession>
<feature type="DNA-binding region" description="H-T-H motif" evidence="5">
    <location>
        <begin position="39"/>
        <end position="58"/>
    </location>
</feature>
<feature type="domain" description="HTH tetR-type" evidence="6">
    <location>
        <begin position="16"/>
        <end position="76"/>
    </location>
</feature>
<name>A0A8K0Y1Q5_9RHOB</name>
<evidence type="ECO:0000256" key="1">
    <source>
        <dbReference type="ARBA" id="ARBA00022491"/>
    </source>
</evidence>
<reference evidence="7" key="1">
    <citation type="submission" date="2021-01" db="EMBL/GenBank/DDBJ databases">
        <title>Tabrizicola alba sp. nov. a motile alkaliphilic bacterium isolated from a soda lake.</title>
        <authorList>
            <person name="Szuroczki S."/>
            <person name="Abbaszade G."/>
            <person name="Schumann P."/>
            <person name="Toth E."/>
        </authorList>
    </citation>
    <scope>NUCLEOTIDE SEQUENCE</scope>
    <source>
        <strain evidence="7">DMG-N-6</strain>
    </source>
</reference>
<sequence length="202" mass="22589">MAAWNDVKLSKEEIRLRKKEALIGQAAAEFRKRGYHATSMDDIAAALGVTKGALYRYVKSKDEVLYECFKHSNKIGDQALARAAELEGTAAERLHCFLREFIKSYLESNLAGGAMVEIDSLLPDQRDEVVQGRDRIDRRLRALIEQGIADGTVASESPKLLIFSFMGAINWIPSWFSPEGEFSSDQIAEQVSRIFMNGIASR</sequence>
<dbReference type="Gene3D" id="1.10.10.60">
    <property type="entry name" value="Homeodomain-like"/>
    <property type="match status" value="1"/>
</dbReference>
<dbReference type="EMBL" id="JAESVN010000013">
    <property type="protein sequence ID" value="MBL4919126.1"/>
    <property type="molecule type" value="Genomic_DNA"/>
</dbReference>
<dbReference type="GO" id="GO:0000976">
    <property type="term" value="F:transcription cis-regulatory region binding"/>
    <property type="evidence" value="ECO:0007669"/>
    <property type="project" value="TreeGrafter"/>
</dbReference>
<dbReference type="Gene3D" id="1.10.357.10">
    <property type="entry name" value="Tetracycline Repressor, domain 2"/>
    <property type="match status" value="1"/>
</dbReference>
<keyword evidence="8" id="KW-1185">Reference proteome</keyword>
<dbReference type="InterPro" id="IPR001647">
    <property type="entry name" value="HTH_TetR"/>
</dbReference>
<dbReference type="Pfam" id="PF17932">
    <property type="entry name" value="TetR_C_24"/>
    <property type="match status" value="1"/>
</dbReference>
<dbReference type="InterPro" id="IPR050109">
    <property type="entry name" value="HTH-type_TetR-like_transc_reg"/>
</dbReference>
<dbReference type="InterPro" id="IPR041490">
    <property type="entry name" value="KstR2_TetR_C"/>
</dbReference>
<dbReference type="PRINTS" id="PR00455">
    <property type="entry name" value="HTHTETR"/>
</dbReference>
<evidence type="ECO:0000256" key="3">
    <source>
        <dbReference type="ARBA" id="ARBA00023125"/>
    </source>
</evidence>
<keyword evidence="2" id="KW-0805">Transcription regulation</keyword>
<dbReference type="Pfam" id="PF00440">
    <property type="entry name" value="TetR_N"/>
    <property type="match status" value="1"/>
</dbReference>
<proteinExistence type="predicted"/>
<dbReference type="PANTHER" id="PTHR30055:SF175">
    <property type="entry name" value="HTH-TYPE TRANSCRIPTIONAL REPRESSOR KSTR2"/>
    <property type="match status" value="1"/>
</dbReference>
<dbReference type="AlphaFoldDB" id="A0A8K0Y1Q5"/>
<evidence type="ECO:0000256" key="2">
    <source>
        <dbReference type="ARBA" id="ARBA00023015"/>
    </source>
</evidence>
<dbReference type="PANTHER" id="PTHR30055">
    <property type="entry name" value="HTH-TYPE TRANSCRIPTIONAL REGULATOR RUTR"/>
    <property type="match status" value="1"/>
</dbReference>